<dbReference type="Pfam" id="PF07690">
    <property type="entry name" value="MFS_1"/>
    <property type="match status" value="1"/>
</dbReference>
<evidence type="ECO:0000256" key="4">
    <source>
        <dbReference type="SAM" id="Phobius"/>
    </source>
</evidence>
<evidence type="ECO:0000313" key="6">
    <source>
        <dbReference type="EMBL" id="HIX74289.1"/>
    </source>
</evidence>
<evidence type="ECO:0000313" key="7">
    <source>
        <dbReference type="Proteomes" id="UP000886740"/>
    </source>
</evidence>
<organism evidence="6 7">
    <name type="scientific">Candidatus Parabacteroides intestinipullorum</name>
    <dbReference type="NCBI Taxonomy" id="2838723"/>
    <lineage>
        <taxon>Bacteria</taxon>
        <taxon>Pseudomonadati</taxon>
        <taxon>Bacteroidota</taxon>
        <taxon>Bacteroidia</taxon>
        <taxon>Bacteroidales</taxon>
        <taxon>Tannerellaceae</taxon>
        <taxon>Parabacteroides</taxon>
    </lineage>
</organism>
<feature type="transmembrane region" description="Helical" evidence="4">
    <location>
        <begin position="139"/>
        <end position="157"/>
    </location>
</feature>
<evidence type="ECO:0000259" key="5">
    <source>
        <dbReference type="PROSITE" id="PS50850"/>
    </source>
</evidence>
<keyword evidence="3 4" id="KW-0472">Membrane</keyword>
<dbReference type="InterPro" id="IPR036259">
    <property type="entry name" value="MFS_trans_sf"/>
</dbReference>
<feature type="transmembrane region" description="Helical" evidence="4">
    <location>
        <begin position="342"/>
        <end position="360"/>
    </location>
</feature>
<dbReference type="CDD" id="cd17324">
    <property type="entry name" value="MFS_NepI_like"/>
    <property type="match status" value="1"/>
</dbReference>
<feature type="transmembrane region" description="Helical" evidence="4">
    <location>
        <begin position="82"/>
        <end position="99"/>
    </location>
</feature>
<dbReference type="AlphaFoldDB" id="A0A9D1X7F2"/>
<dbReference type="PROSITE" id="PS50850">
    <property type="entry name" value="MFS"/>
    <property type="match status" value="1"/>
</dbReference>
<evidence type="ECO:0000256" key="3">
    <source>
        <dbReference type="ARBA" id="ARBA00023136"/>
    </source>
</evidence>
<reference evidence="6" key="1">
    <citation type="journal article" date="2021" name="PeerJ">
        <title>Extensive microbial diversity within the chicken gut microbiome revealed by metagenomics and culture.</title>
        <authorList>
            <person name="Gilroy R."/>
            <person name="Ravi A."/>
            <person name="Getino M."/>
            <person name="Pursley I."/>
            <person name="Horton D.L."/>
            <person name="Alikhan N.F."/>
            <person name="Baker D."/>
            <person name="Gharbi K."/>
            <person name="Hall N."/>
            <person name="Watson M."/>
            <person name="Adriaenssens E.M."/>
            <person name="Foster-Nyarko E."/>
            <person name="Jarju S."/>
            <person name="Secka A."/>
            <person name="Antonio M."/>
            <person name="Oren A."/>
            <person name="Chaudhuri R.R."/>
            <person name="La Ragione R."/>
            <person name="Hildebrand F."/>
            <person name="Pallen M.J."/>
        </authorList>
    </citation>
    <scope>NUCLEOTIDE SEQUENCE</scope>
    <source>
        <strain evidence="6">ChiGjej6B6-14162</strain>
    </source>
</reference>
<comment type="caution">
    <text evidence="6">The sequence shown here is derived from an EMBL/GenBank/DDBJ whole genome shotgun (WGS) entry which is preliminary data.</text>
</comment>
<gene>
    <name evidence="6" type="ORF">H9977_04540</name>
</gene>
<feature type="transmembrane region" description="Helical" evidence="4">
    <location>
        <begin position="169"/>
        <end position="195"/>
    </location>
</feature>
<feature type="transmembrane region" description="Helical" evidence="4">
    <location>
        <begin position="282"/>
        <end position="298"/>
    </location>
</feature>
<dbReference type="PANTHER" id="PTHR42910:SF1">
    <property type="entry name" value="MAJOR FACILITATOR SUPERFAMILY (MFS) PROFILE DOMAIN-CONTAINING PROTEIN"/>
    <property type="match status" value="1"/>
</dbReference>
<sequence length="391" mass="42536">MAILLDERKGISSGLLYVLAAIAGITVANLYYNQPLLDMIRVDLEASEMEANHIALFTQLGYALGLLFIIPLADLYSRKRIVLVNFSVLTLSLLGIAMAGKVYWLQFFSLLTGICSVIPQIFVPFAAQYSRPEEKGKNVGMVVSGLLTGILLLRVVSGYVGDWLGWREMYYIASGLMVLSAIVILSVLPDTAVNYGGTYVSLMRSLMTIIRDYPALRVYATRAALAFGSFMGFWTNLAFKMAQEPFNAGSDVVGALGLCGVVGALSASFVGRYVKRFGVRRFNYLGVALQILAWSLFWFGGESYAGLIAGIFIIDIGMQCVQLSNQTVMFDLCPTASNRINTIFMTSYFLGGALGTFLSGTAWSRWGWTGVVVVGLSLALGSGLITVCTRR</sequence>
<dbReference type="EMBL" id="DXEL01000035">
    <property type="protein sequence ID" value="HIX74289.1"/>
    <property type="molecule type" value="Genomic_DNA"/>
</dbReference>
<keyword evidence="1 4" id="KW-0812">Transmembrane</keyword>
<feature type="transmembrane region" description="Helical" evidence="4">
    <location>
        <begin position="52"/>
        <end position="70"/>
    </location>
</feature>
<feature type="transmembrane region" description="Helical" evidence="4">
    <location>
        <begin position="216"/>
        <end position="237"/>
    </location>
</feature>
<reference evidence="6" key="2">
    <citation type="submission" date="2021-04" db="EMBL/GenBank/DDBJ databases">
        <authorList>
            <person name="Gilroy R."/>
        </authorList>
    </citation>
    <scope>NUCLEOTIDE SEQUENCE</scope>
    <source>
        <strain evidence="6">ChiGjej6B6-14162</strain>
    </source>
</reference>
<accession>A0A9D1X7F2</accession>
<dbReference type="Proteomes" id="UP000886740">
    <property type="component" value="Unassembled WGS sequence"/>
</dbReference>
<feature type="transmembrane region" description="Helical" evidence="4">
    <location>
        <begin position="366"/>
        <end position="388"/>
    </location>
</feature>
<dbReference type="Gene3D" id="1.20.1250.20">
    <property type="entry name" value="MFS general substrate transporter like domains"/>
    <property type="match status" value="1"/>
</dbReference>
<feature type="transmembrane region" description="Helical" evidence="4">
    <location>
        <begin position="105"/>
        <end position="127"/>
    </location>
</feature>
<feature type="transmembrane region" description="Helical" evidence="4">
    <location>
        <begin position="304"/>
        <end position="321"/>
    </location>
</feature>
<keyword evidence="2 4" id="KW-1133">Transmembrane helix</keyword>
<dbReference type="InterPro" id="IPR020846">
    <property type="entry name" value="MFS_dom"/>
</dbReference>
<evidence type="ECO:0000256" key="1">
    <source>
        <dbReference type="ARBA" id="ARBA00022692"/>
    </source>
</evidence>
<dbReference type="GO" id="GO:0022857">
    <property type="term" value="F:transmembrane transporter activity"/>
    <property type="evidence" value="ECO:0007669"/>
    <property type="project" value="InterPro"/>
</dbReference>
<proteinExistence type="predicted"/>
<dbReference type="SUPFAM" id="SSF103473">
    <property type="entry name" value="MFS general substrate transporter"/>
    <property type="match status" value="1"/>
</dbReference>
<feature type="domain" description="Major facilitator superfamily (MFS) profile" evidence="5">
    <location>
        <begin position="12"/>
        <end position="391"/>
    </location>
</feature>
<feature type="transmembrane region" description="Helical" evidence="4">
    <location>
        <begin position="252"/>
        <end position="270"/>
    </location>
</feature>
<feature type="transmembrane region" description="Helical" evidence="4">
    <location>
        <begin position="12"/>
        <end position="32"/>
    </location>
</feature>
<dbReference type="InterPro" id="IPR011701">
    <property type="entry name" value="MFS"/>
</dbReference>
<protein>
    <submittedName>
        <fullName evidence="6">MFS transporter</fullName>
    </submittedName>
</protein>
<name>A0A9D1X7F2_9BACT</name>
<dbReference type="PANTHER" id="PTHR42910">
    <property type="entry name" value="TRANSPORTER SCO4007-RELATED"/>
    <property type="match status" value="1"/>
</dbReference>
<evidence type="ECO:0000256" key="2">
    <source>
        <dbReference type="ARBA" id="ARBA00022989"/>
    </source>
</evidence>